<dbReference type="PANTHER" id="PTHR42964">
    <property type="entry name" value="ENOYL-COA HYDRATASE"/>
    <property type="match status" value="1"/>
</dbReference>
<dbReference type="SUPFAM" id="SSF52096">
    <property type="entry name" value="ClpP/crotonase"/>
    <property type="match status" value="1"/>
</dbReference>
<evidence type="ECO:0000256" key="1">
    <source>
        <dbReference type="ARBA" id="ARBA00005254"/>
    </source>
</evidence>
<organism evidence="2 3">
    <name type="scientific">Chromobacterium aquaticum</name>
    <dbReference type="NCBI Taxonomy" id="467180"/>
    <lineage>
        <taxon>Bacteria</taxon>
        <taxon>Pseudomonadati</taxon>
        <taxon>Pseudomonadota</taxon>
        <taxon>Betaproteobacteria</taxon>
        <taxon>Neisseriales</taxon>
        <taxon>Chromobacteriaceae</taxon>
        <taxon>Chromobacterium</taxon>
    </lineage>
</organism>
<dbReference type="Proteomes" id="UP001595999">
    <property type="component" value="Unassembled WGS sequence"/>
</dbReference>
<reference evidence="3" key="1">
    <citation type="journal article" date="2019" name="Int. J. Syst. Evol. Microbiol.">
        <title>The Global Catalogue of Microorganisms (GCM) 10K type strain sequencing project: providing services to taxonomists for standard genome sequencing and annotation.</title>
        <authorList>
            <consortium name="The Broad Institute Genomics Platform"/>
            <consortium name="The Broad Institute Genome Sequencing Center for Infectious Disease"/>
            <person name="Wu L."/>
            <person name="Ma J."/>
        </authorList>
    </citation>
    <scope>NUCLEOTIDE SEQUENCE [LARGE SCALE GENOMIC DNA]</scope>
    <source>
        <strain evidence="3">CGMCC 4.7608</strain>
    </source>
</reference>
<accession>A0ABV8ZQ94</accession>
<dbReference type="Gene3D" id="3.90.226.10">
    <property type="entry name" value="2-enoyl-CoA Hydratase, Chain A, domain 1"/>
    <property type="match status" value="1"/>
</dbReference>
<comment type="caution">
    <text evidence="2">The sequence shown here is derived from an EMBL/GenBank/DDBJ whole genome shotgun (WGS) entry which is preliminary data.</text>
</comment>
<dbReference type="EMBL" id="JBHSEK010000005">
    <property type="protein sequence ID" value="MFC4489878.1"/>
    <property type="molecule type" value="Genomic_DNA"/>
</dbReference>
<evidence type="ECO:0000313" key="3">
    <source>
        <dbReference type="Proteomes" id="UP001595999"/>
    </source>
</evidence>
<evidence type="ECO:0000313" key="2">
    <source>
        <dbReference type="EMBL" id="MFC4489878.1"/>
    </source>
</evidence>
<gene>
    <name evidence="2" type="ORF">ACFO0R_09625</name>
</gene>
<name>A0ABV8ZQ94_9NEIS</name>
<protein>
    <submittedName>
        <fullName evidence="2">Enoyl-CoA hydratase</fullName>
    </submittedName>
</protein>
<comment type="similarity">
    <text evidence="1">Belongs to the enoyl-CoA hydratase/isomerase family.</text>
</comment>
<dbReference type="Pfam" id="PF00378">
    <property type="entry name" value="ECH_1"/>
    <property type="match status" value="1"/>
</dbReference>
<dbReference type="PANTHER" id="PTHR42964:SF1">
    <property type="entry name" value="POLYKETIDE BIOSYNTHESIS ENOYL-COA HYDRATASE PKSH-RELATED"/>
    <property type="match status" value="1"/>
</dbReference>
<dbReference type="InterPro" id="IPR029045">
    <property type="entry name" value="ClpP/crotonase-like_dom_sf"/>
</dbReference>
<proteinExistence type="inferred from homology"/>
<dbReference type="CDD" id="cd06558">
    <property type="entry name" value="crotonase-like"/>
    <property type="match status" value="1"/>
</dbReference>
<dbReference type="NCBIfam" id="NF004795">
    <property type="entry name" value="PRK06143.1"/>
    <property type="match status" value="1"/>
</dbReference>
<dbReference type="RefSeq" id="WP_231462501.1">
    <property type="nucleotide sequence ID" value="NZ_JAJOHW010000073.1"/>
</dbReference>
<sequence length="258" mass="27978">MNAYQDDCYALSCDQRGVARLELRSGKANILGWAEIRSLSRAIHALRDIAGLRCLVIQGRQHVFIGGANIKDMLELEPESAQAFIRELAALCDSVRELPVPVIAQVQGWCLGAGVEFIAACDIRIAADARFAMPEVRLGLPSVIHAALLPRQIGAGRARAWLLSGQTIDAAKALSWGLLDEVVEAEELDAAVENAIAGLLQCPAHALRIQKTLCNAWDESASLADNIALTVPAFGATFHYPEARQAMRDFLGRNKERS</sequence>
<dbReference type="InterPro" id="IPR051683">
    <property type="entry name" value="Enoyl-CoA_Hydratase/Isomerase"/>
</dbReference>
<keyword evidence="3" id="KW-1185">Reference proteome</keyword>
<dbReference type="InterPro" id="IPR001753">
    <property type="entry name" value="Enoyl-CoA_hydra/iso"/>
</dbReference>